<feature type="domain" description="Post-SET" evidence="14">
    <location>
        <begin position="1492"/>
        <end position="1508"/>
    </location>
</feature>
<feature type="region of interest" description="Disordered" evidence="11">
    <location>
        <begin position="1985"/>
        <end position="2036"/>
    </location>
</feature>
<evidence type="ECO:0000256" key="10">
    <source>
        <dbReference type="ARBA" id="ARBA00023242"/>
    </source>
</evidence>
<keyword evidence="12" id="KW-0812">Transmembrane</keyword>
<feature type="compositionally biased region" description="Basic and acidic residues" evidence="11">
    <location>
        <begin position="1632"/>
        <end position="1642"/>
    </location>
</feature>
<evidence type="ECO:0008006" key="19">
    <source>
        <dbReference type="Google" id="ProtNLM"/>
    </source>
</evidence>
<evidence type="ECO:0000256" key="8">
    <source>
        <dbReference type="ARBA" id="ARBA00022771"/>
    </source>
</evidence>
<dbReference type="EMBL" id="CP144699">
    <property type="protein sequence ID" value="WVZ20008.1"/>
    <property type="molecule type" value="Genomic_DNA"/>
</dbReference>
<dbReference type="Pfam" id="PF00856">
    <property type="entry name" value="SET"/>
    <property type="match status" value="1"/>
</dbReference>
<feature type="region of interest" description="Disordered" evidence="11">
    <location>
        <begin position="434"/>
        <end position="460"/>
    </location>
</feature>
<evidence type="ECO:0000256" key="12">
    <source>
        <dbReference type="SAM" id="Phobius"/>
    </source>
</evidence>
<dbReference type="FunFam" id="3.30.40.100:FF:000006">
    <property type="entry name" value="Histone-lysine N-methyltransferase"/>
    <property type="match status" value="1"/>
</dbReference>
<dbReference type="InterPro" id="IPR053951">
    <property type="entry name" value="K_trans_N"/>
</dbReference>
<dbReference type="PROSITE" id="PS51215">
    <property type="entry name" value="AWS"/>
    <property type="match status" value="1"/>
</dbReference>
<keyword evidence="4" id="KW-0489">Methyltransferase</keyword>
<gene>
    <name evidence="17" type="ORF">V8G54_007330</name>
</gene>
<feature type="region of interest" description="Disordered" evidence="11">
    <location>
        <begin position="1538"/>
        <end position="1587"/>
    </location>
</feature>
<comment type="subcellular location">
    <subcellularLocation>
        <location evidence="2">Chromosome</location>
    </subcellularLocation>
    <subcellularLocation>
        <location evidence="1">Nucleus</location>
    </subcellularLocation>
</comment>
<keyword evidence="12" id="KW-1133">Transmembrane helix</keyword>
<evidence type="ECO:0000256" key="9">
    <source>
        <dbReference type="ARBA" id="ARBA00022833"/>
    </source>
</evidence>
<proteinExistence type="predicted"/>
<dbReference type="GO" id="GO:0032259">
    <property type="term" value="P:methylation"/>
    <property type="evidence" value="ECO:0007669"/>
    <property type="project" value="UniProtKB-KW"/>
</dbReference>
<dbReference type="Pfam" id="PF17907">
    <property type="entry name" value="AWS"/>
    <property type="match status" value="1"/>
</dbReference>
<keyword evidence="9" id="KW-0862">Zinc</keyword>
<feature type="region of interest" description="Disordered" evidence="11">
    <location>
        <begin position="1615"/>
        <end position="1703"/>
    </location>
</feature>
<protein>
    <recommendedName>
        <fullName evidence="19">Histone-lysine N-methyltransferase ASHH2</fullName>
    </recommendedName>
</protein>
<keyword evidence="6" id="KW-0949">S-adenosyl-L-methionine</keyword>
<dbReference type="PROSITE" id="PS50868">
    <property type="entry name" value="POST_SET"/>
    <property type="match status" value="1"/>
</dbReference>
<dbReference type="PROSITE" id="PS50280">
    <property type="entry name" value="SET"/>
    <property type="match status" value="1"/>
</dbReference>
<evidence type="ECO:0000256" key="2">
    <source>
        <dbReference type="ARBA" id="ARBA00004286"/>
    </source>
</evidence>
<feature type="region of interest" description="Disordered" evidence="11">
    <location>
        <begin position="734"/>
        <end position="775"/>
    </location>
</feature>
<dbReference type="Gene3D" id="2.170.270.10">
    <property type="entry name" value="SET domain"/>
    <property type="match status" value="2"/>
</dbReference>
<feature type="transmembrane region" description="Helical" evidence="12">
    <location>
        <begin position="1446"/>
        <end position="1467"/>
    </location>
</feature>
<sequence length="2275" mass="249430">MIEMGSCGRSATVNDPSGGSVIERHLYSEIAEQVVSVQESCLEVACNVVDSNADLCTVTDGYEGEDFVGSARCIDEGSCDALGLASECENADLLSLEKPAEDDCLNCLGVSYGGTEVPCASSGPEGNFQGEENFDLRSQPLTTDDSPRHCAQQDGQKDDKSHVSPAAGDESVVGGKIDDTCLLGDVFNHVLDFRDSEMSLELESVADLLVDCNQQNEQQEIMRNADSLFNVVEKCDNLIGTEADACRQISPTVDMEVPSGALCADTQVESTSDPKDGEVQNSICEGKVKSFVDEEIIVINSCVKVSSSPGCQGTVESSSVDSPCELALLDPGCEMKNDVLQIEDAFCKLKDCSSEETSNSTFRKPFSPESGLPSIASIANCSSKDVSDLHCKGDDASTPTATNNAVDDPGQMVNDGKEALNVDCITESIPLLSQRSSRRSKVGRKTQTKKASRRGKNKTKVTCPNGDYMNLYSEAARKKRSCFSKPARSSIWGLIGNIERFFEHDSEHAVGEAVCQEFGKARSKRQSGKAVKNNASTCSLSSVKKCPVSTTRVRLKIKFGKEPDLSCSNVLTPESVDGLASASCLESGSASQKIASNLEDKMLKVVTLGNTESFNNNVDKDDLVRNGQLANSPIEVHTEITEKADGEVEEHCLAAPPEKVIEALIEPINKGMDPGTSPDSEVINSIPEVHVAERHEEDLHDAVIGSSKELNSKVDATVSKRGKKKDKVISSGICITEDESQGPPRNRRGKQSKNRRGKKNCTDPISSLELSTPTQISKSVSSKELFPESLSLSGETELGRTAEALKVKNDMDINTSCKPSVDNGFSESQVSENMLSSARPLGRKLPKSLRPSKVSRTKFKASDSADRKKTTCTRKEKQKKPIVKSEVKRKGASLKITCEVEDRPHAEANIGNHKLDAVRKINAEDNKVSVNISSLDTLSGVGLGGQLPSPRNAWVRCDDCHKWRRIPAVLADLIDETNRTWTCKDSSDRAFADCAVPQEKSNAEINAELGLSDASGDEDAYEGFKNFKELEYRPPFVSQGSTFTHIFTNEFLHRSHKTQTIDEIMVCHCKAPQEGKFGCGDECLNRMLNIECAQGTCPCGDRCSNQQFQKRKYASLRWFKCGKKGYGLKALGNVAKGQFLIEYVGEVLDMQTYEARQREYALKGHRHFYFMTLNGSEVIDASAKGNLGRFINHSCDPNCRTEKWMVNGEICIGLFALRDIKQVCILPPLTIFISDYEDISVGKKIVLAIQTLGVVSGDVGTSPLYTFNVMFRKAPINGNEDILGALSLVLYTLILIPLLKYVLVVLWANDDGEGGMFALYSLICHHAKVSLLRNQLPSDARISSFRLKVPSPELERSLKIKERLENSLTLKKILLILVFTGTSMVIANGVVTPEMSVLSSVGGLKVGVDAIEKDEVLMISVACLVILFSVQKYGTSKVGLAVGPTLFLWFCSLCLLLGYLSLAAYLMENHADVGQDEELTFDYNYVRVFGAAAKKCYCGSPSCRGYIGGGDPLNAELIVQSDSEEEFPEPVMLTRDGEIEEAPKYCNNDDTESARNMLKGRDVLEKSTSAIDSDGSPEKESSMNPASAVSLLHSSAEMEDSKGKLPSAIQVEEISQQMEDVTSKPMPAVQGYEKEKESEFADKTSSTQRLESTSPLTAASKMLTNSTGSNRESKSEIIEGKKNPKLNGSVKKGKVHSSPPNGLKAEVTANRLQLSSVKHKKVDGSSNGRFEAVQEKLNELLDGDGGISKRKDATKGYLKLLFLTVASGDRSNGEAIQSNRDLSMILDALLKTKSRAVLNDIINKNGLQMLHNIMKQYRQDFKKIPILRKLLKVLEYLAASKILTPEQINGGPPCHGMESPIGRMSIMEWLLTGSDLITTRKLASCCSSGDGDICRHFRESMLSLTEHDDKQVHQIARSFRDRWFPRTNRKHGYLDRDDNRMESHRTFNGNRFSASHCHRHEQDLRAAEVIDCSQQSMHVTTPVDADTQESCPAHSVDGVEIKGPKKRKRKSRWDQPAESNSLSDAVMSSVGESQNIHEDVPPGFSCPLNASSLNSGNLVLQNASRSGCPSDLVVGHSKRKFNSRLPVAYGMPWSVAQQYGTPHTEFPERWVTAPGIPFVPFPPLPPYPRDNKDSQPSNNYSAMIIDQPAEAMTRDHSAEDKEGDNSSMVTCCADDMIPSTTSANPEESNLLFEDNEAKRMKGDSHDLVTKYYRQQKWNNSKIHRPWFRRNAWKCNENNSNGDMCSIDVDVPKESEDTCDAEDAICREEKGGNNIY</sequence>
<feature type="compositionally biased region" description="Basic residues" evidence="11">
    <location>
        <begin position="745"/>
        <end position="759"/>
    </location>
</feature>
<dbReference type="Proteomes" id="UP001374535">
    <property type="component" value="Chromosome 2"/>
</dbReference>
<evidence type="ECO:0000256" key="5">
    <source>
        <dbReference type="ARBA" id="ARBA00022679"/>
    </source>
</evidence>
<feature type="domain" description="CW-type" evidence="15">
    <location>
        <begin position="948"/>
        <end position="1002"/>
    </location>
</feature>
<dbReference type="InterPro" id="IPR046341">
    <property type="entry name" value="SET_dom_sf"/>
</dbReference>
<feature type="compositionally biased region" description="Polar residues" evidence="11">
    <location>
        <begin position="763"/>
        <end position="775"/>
    </location>
</feature>
<evidence type="ECO:0000313" key="18">
    <source>
        <dbReference type="Proteomes" id="UP001374535"/>
    </source>
</evidence>
<keyword evidence="7" id="KW-0479">Metal-binding</keyword>
<name>A0AAQ3P247_VIGMU</name>
<reference evidence="17 18" key="1">
    <citation type="journal article" date="2023" name="Life. Sci Alliance">
        <title>Evolutionary insights into 3D genome organization and epigenetic landscape of Vigna mungo.</title>
        <authorList>
            <person name="Junaid A."/>
            <person name="Singh B."/>
            <person name="Bhatia S."/>
        </authorList>
    </citation>
    <scope>NUCLEOTIDE SEQUENCE [LARGE SCALE GENOMIC DNA]</scope>
    <source>
        <strain evidence="17">Urdbean</strain>
    </source>
</reference>
<accession>A0AAQ3P247</accession>
<evidence type="ECO:0000259" key="13">
    <source>
        <dbReference type="PROSITE" id="PS50280"/>
    </source>
</evidence>
<evidence type="ECO:0000259" key="15">
    <source>
        <dbReference type="PROSITE" id="PS51050"/>
    </source>
</evidence>
<dbReference type="SMART" id="SM00570">
    <property type="entry name" value="AWS"/>
    <property type="match status" value="1"/>
</dbReference>
<organism evidence="17 18">
    <name type="scientific">Vigna mungo</name>
    <name type="common">Black gram</name>
    <name type="synonym">Phaseolus mungo</name>
    <dbReference type="NCBI Taxonomy" id="3915"/>
    <lineage>
        <taxon>Eukaryota</taxon>
        <taxon>Viridiplantae</taxon>
        <taxon>Streptophyta</taxon>
        <taxon>Embryophyta</taxon>
        <taxon>Tracheophyta</taxon>
        <taxon>Spermatophyta</taxon>
        <taxon>Magnoliopsida</taxon>
        <taxon>eudicotyledons</taxon>
        <taxon>Gunneridae</taxon>
        <taxon>Pentapetalae</taxon>
        <taxon>rosids</taxon>
        <taxon>fabids</taxon>
        <taxon>Fabales</taxon>
        <taxon>Fabaceae</taxon>
        <taxon>Papilionoideae</taxon>
        <taxon>50 kb inversion clade</taxon>
        <taxon>NPAAA clade</taxon>
        <taxon>indigoferoid/millettioid clade</taxon>
        <taxon>Phaseoleae</taxon>
        <taxon>Vigna</taxon>
    </lineage>
</organism>
<dbReference type="SMART" id="SM00508">
    <property type="entry name" value="PostSET"/>
    <property type="match status" value="1"/>
</dbReference>
<dbReference type="GO" id="GO:0005694">
    <property type="term" value="C:chromosome"/>
    <property type="evidence" value="ECO:0007669"/>
    <property type="project" value="UniProtKB-SubCell"/>
</dbReference>
<dbReference type="GO" id="GO:0008270">
    <property type="term" value="F:zinc ion binding"/>
    <property type="evidence" value="ECO:0007669"/>
    <property type="project" value="UniProtKB-KW"/>
</dbReference>
<feature type="region of interest" description="Disordered" evidence="11">
    <location>
        <begin position="137"/>
        <end position="171"/>
    </location>
</feature>
<dbReference type="InterPro" id="IPR011124">
    <property type="entry name" value="Znf_CW"/>
</dbReference>
<evidence type="ECO:0000256" key="1">
    <source>
        <dbReference type="ARBA" id="ARBA00004123"/>
    </source>
</evidence>
<dbReference type="Pfam" id="PF02705">
    <property type="entry name" value="K_trans"/>
    <property type="match status" value="1"/>
</dbReference>
<feature type="compositionally biased region" description="Polar residues" evidence="11">
    <location>
        <begin position="1643"/>
        <end position="1670"/>
    </location>
</feature>
<feature type="compositionally biased region" description="Basic and acidic residues" evidence="11">
    <location>
        <begin position="860"/>
        <end position="875"/>
    </location>
</feature>
<feature type="region of interest" description="Disordered" evidence="11">
    <location>
        <begin position="835"/>
        <end position="882"/>
    </location>
</feature>
<evidence type="ECO:0000256" key="11">
    <source>
        <dbReference type="SAM" id="MobiDB-lite"/>
    </source>
</evidence>
<dbReference type="InterPro" id="IPR001214">
    <property type="entry name" value="SET_dom"/>
</dbReference>
<feature type="transmembrane region" description="Helical" evidence="12">
    <location>
        <begin position="1416"/>
        <end position="1434"/>
    </location>
</feature>
<dbReference type="GO" id="GO:0042054">
    <property type="term" value="F:histone methyltransferase activity"/>
    <property type="evidence" value="ECO:0007669"/>
    <property type="project" value="InterPro"/>
</dbReference>
<keyword evidence="18" id="KW-1185">Reference proteome</keyword>
<evidence type="ECO:0000259" key="14">
    <source>
        <dbReference type="PROSITE" id="PS50868"/>
    </source>
</evidence>
<keyword evidence="10" id="KW-0539">Nucleus</keyword>
<keyword evidence="12" id="KW-0472">Membrane</keyword>
<feature type="domain" description="SET" evidence="13">
    <location>
        <begin position="1114"/>
        <end position="1236"/>
    </location>
</feature>
<evidence type="ECO:0000256" key="7">
    <source>
        <dbReference type="ARBA" id="ARBA00022723"/>
    </source>
</evidence>
<keyword evidence="8" id="KW-0863">Zinc-finger</keyword>
<dbReference type="SMART" id="SM00317">
    <property type="entry name" value="SET"/>
    <property type="match status" value="1"/>
</dbReference>
<dbReference type="GO" id="GO:0005634">
    <property type="term" value="C:nucleus"/>
    <property type="evidence" value="ECO:0007669"/>
    <property type="project" value="UniProtKB-SubCell"/>
</dbReference>
<feature type="transmembrane region" description="Helical" evidence="12">
    <location>
        <begin position="1373"/>
        <end position="1391"/>
    </location>
</feature>
<evidence type="ECO:0000256" key="4">
    <source>
        <dbReference type="ARBA" id="ARBA00022603"/>
    </source>
</evidence>
<dbReference type="SUPFAM" id="SSF82199">
    <property type="entry name" value="SET domain"/>
    <property type="match status" value="2"/>
</dbReference>
<keyword evidence="5" id="KW-0808">Transferase</keyword>
<dbReference type="PROSITE" id="PS51050">
    <property type="entry name" value="ZF_CW"/>
    <property type="match status" value="1"/>
</dbReference>
<feature type="compositionally biased region" description="Basic and acidic residues" evidence="11">
    <location>
        <begin position="1671"/>
        <end position="1682"/>
    </location>
</feature>
<dbReference type="PANTHER" id="PTHR22884">
    <property type="entry name" value="SET DOMAIN PROTEINS"/>
    <property type="match status" value="1"/>
</dbReference>
<dbReference type="InterPro" id="IPR050777">
    <property type="entry name" value="SET2_Histone-Lys_MeTrsfase"/>
</dbReference>
<evidence type="ECO:0000256" key="3">
    <source>
        <dbReference type="ARBA" id="ARBA00022454"/>
    </source>
</evidence>
<dbReference type="InterPro" id="IPR003616">
    <property type="entry name" value="Post-SET_dom"/>
</dbReference>
<keyword evidence="3" id="KW-0158">Chromosome</keyword>
<evidence type="ECO:0000313" key="17">
    <source>
        <dbReference type="EMBL" id="WVZ20008.1"/>
    </source>
</evidence>
<dbReference type="InterPro" id="IPR006560">
    <property type="entry name" value="AWS_dom"/>
</dbReference>
<feature type="domain" description="AWS" evidence="16">
    <location>
        <begin position="1062"/>
        <end position="1112"/>
    </location>
</feature>
<feature type="compositionally biased region" description="Basic residues" evidence="11">
    <location>
        <begin position="436"/>
        <end position="459"/>
    </location>
</feature>
<evidence type="ECO:0000256" key="6">
    <source>
        <dbReference type="ARBA" id="ARBA00022691"/>
    </source>
</evidence>
<feature type="transmembrane region" description="Helical" evidence="12">
    <location>
        <begin position="1282"/>
        <end position="1308"/>
    </location>
</feature>
<dbReference type="Gene3D" id="3.30.40.100">
    <property type="match status" value="1"/>
</dbReference>
<dbReference type="Pfam" id="PF07496">
    <property type="entry name" value="zf-CW"/>
    <property type="match status" value="1"/>
</dbReference>
<evidence type="ECO:0000259" key="16">
    <source>
        <dbReference type="PROSITE" id="PS51215"/>
    </source>
</evidence>